<protein>
    <submittedName>
        <fullName evidence="1">Uncharacterized protein</fullName>
    </submittedName>
</protein>
<evidence type="ECO:0000313" key="1">
    <source>
        <dbReference type="EMBL" id="CAH1597662.1"/>
    </source>
</evidence>
<dbReference type="EMBL" id="CAKMUD010000087">
    <property type="protein sequence ID" value="CAH1597662.1"/>
    <property type="molecule type" value="Genomic_DNA"/>
</dbReference>
<accession>A0AAU9QPN0</accession>
<organism evidence="1 2">
    <name type="scientific">Vibrio jasicida</name>
    <dbReference type="NCBI Taxonomy" id="766224"/>
    <lineage>
        <taxon>Bacteria</taxon>
        <taxon>Pseudomonadati</taxon>
        <taxon>Pseudomonadota</taxon>
        <taxon>Gammaproteobacteria</taxon>
        <taxon>Vibrionales</taxon>
        <taxon>Vibrionaceae</taxon>
        <taxon>Vibrio</taxon>
    </lineage>
</organism>
<comment type="caution">
    <text evidence="1">The sequence shown here is derived from an EMBL/GenBank/DDBJ whole genome shotgun (WGS) entry which is preliminary data.</text>
</comment>
<evidence type="ECO:0000313" key="2">
    <source>
        <dbReference type="Proteomes" id="UP001295462"/>
    </source>
</evidence>
<dbReference type="Proteomes" id="UP001295462">
    <property type="component" value="Unassembled WGS sequence"/>
</dbReference>
<proteinExistence type="predicted"/>
<dbReference type="AlphaFoldDB" id="A0AAU9QPN0"/>
<gene>
    <name evidence="1" type="ORF">THF1A12_330004</name>
</gene>
<reference evidence="1" key="1">
    <citation type="submission" date="2022-01" db="EMBL/GenBank/DDBJ databases">
        <authorList>
            <person name="Lagorce A."/>
        </authorList>
    </citation>
    <scope>NUCLEOTIDE SEQUENCE</scope>
    <source>
        <strain evidence="1">Th15_F1_A12</strain>
    </source>
</reference>
<name>A0AAU9QPN0_9VIBR</name>
<sequence length="52" mass="5611">MPVLAHFPTAVLSTLERFAISVCVSFDEDTASEILNSKGVISIMFAVHLAKC</sequence>